<evidence type="ECO:0000313" key="3">
    <source>
        <dbReference type="EMBL" id="OGN08482.1"/>
    </source>
</evidence>
<comment type="similarity">
    <text evidence="1">Belongs to the NAD(P)-dependent epimerase/dehydratase family.</text>
</comment>
<dbReference type="InterPro" id="IPR036291">
    <property type="entry name" value="NAD(P)-bd_dom_sf"/>
</dbReference>
<dbReference type="Gene3D" id="3.40.50.720">
    <property type="entry name" value="NAD(P)-binding Rossmann-like Domain"/>
    <property type="match status" value="1"/>
</dbReference>
<dbReference type="Gene3D" id="3.90.25.10">
    <property type="entry name" value="UDP-galactose 4-epimerase, domain 1"/>
    <property type="match status" value="1"/>
</dbReference>
<proteinExistence type="inferred from homology"/>
<accession>A0A1F8F5R8</accession>
<organism evidence="3 4">
    <name type="scientific">Candidatus Yanofskybacteria bacterium RIFCSPHIGHO2_02_FULL_39_10</name>
    <dbReference type="NCBI Taxonomy" id="1802674"/>
    <lineage>
        <taxon>Bacteria</taxon>
        <taxon>Candidatus Yanofskyibacteriota</taxon>
    </lineage>
</organism>
<name>A0A1F8F5R8_9BACT</name>
<reference evidence="3 4" key="1">
    <citation type="journal article" date="2016" name="Nat. Commun.">
        <title>Thousands of microbial genomes shed light on interconnected biogeochemical processes in an aquifer system.</title>
        <authorList>
            <person name="Anantharaman K."/>
            <person name="Brown C.T."/>
            <person name="Hug L.A."/>
            <person name="Sharon I."/>
            <person name="Castelle C.J."/>
            <person name="Probst A.J."/>
            <person name="Thomas B.C."/>
            <person name="Singh A."/>
            <person name="Wilkins M.J."/>
            <person name="Karaoz U."/>
            <person name="Brodie E.L."/>
            <person name="Williams K.H."/>
            <person name="Hubbard S.S."/>
            <person name="Banfield J.F."/>
        </authorList>
    </citation>
    <scope>NUCLEOTIDE SEQUENCE [LARGE SCALE GENOMIC DNA]</scope>
</reference>
<dbReference type="PANTHER" id="PTHR43000">
    <property type="entry name" value="DTDP-D-GLUCOSE 4,6-DEHYDRATASE-RELATED"/>
    <property type="match status" value="1"/>
</dbReference>
<dbReference type="Pfam" id="PF01370">
    <property type="entry name" value="Epimerase"/>
    <property type="match status" value="1"/>
</dbReference>
<evidence type="ECO:0000259" key="2">
    <source>
        <dbReference type="Pfam" id="PF01370"/>
    </source>
</evidence>
<dbReference type="AlphaFoldDB" id="A0A1F8F5R8"/>
<dbReference type="Proteomes" id="UP000178908">
    <property type="component" value="Unassembled WGS sequence"/>
</dbReference>
<dbReference type="InterPro" id="IPR001509">
    <property type="entry name" value="Epimerase_deHydtase"/>
</dbReference>
<evidence type="ECO:0000256" key="1">
    <source>
        <dbReference type="ARBA" id="ARBA00007637"/>
    </source>
</evidence>
<evidence type="ECO:0000313" key="4">
    <source>
        <dbReference type="Proteomes" id="UP000178908"/>
    </source>
</evidence>
<sequence length="316" mass="36484">MKKTKILICGASGFIGRNLFEYLLHRTDFEVYGTYNTDKNLNGQPLHPHLWKADLTDKKSVNKIISRGFDYIIHAAAKTEGSGAYNSEISIPANIRMNLNLIEAAHIHKVKHFIFLSCTVMYPPSNRPLRETEHNLDNLHLKYFMTARMKVFAEDLCRFYSELGTTKYTAVRHSNIYGPYDKFDLKRGHVLSATVEKIMTGKKEFTIWGPGTETRDLLYITDLIDFVEKAFERQNGQFEVFNVGLGKMHSVNKLVRQILLLSEKNLSFVHDLEKKPLKQAAINISKAYKLIRWRPKINLTEGLTKTLEWYKNNHSA</sequence>
<comment type="caution">
    <text evidence="3">The sequence shown here is derived from an EMBL/GenBank/DDBJ whole genome shotgun (WGS) entry which is preliminary data.</text>
</comment>
<protein>
    <recommendedName>
        <fullName evidence="2">NAD-dependent epimerase/dehydratase domain-containing protein</fullName>
    </recommendedName>
</protein>
<feature type="domain" description="NAD-dependent epimerase/dehydratase" evidence="2">
    <location>
        <begin position="6"/>
        <end position="244"/>
    </location>
</feature>
<gene>
    <name evidence="3" type="ORF">A3C61_01980</name>
</gene>
<dbReference type="EMBL" id="MGJO01000049">
    <property type="protein sequence ID" value="OGN08482.1"/>
    <property type="molecule type" value="Genomic_DNA"/>
</dbReference>
<dbReference type="SUPFAM" id="SSF51735">
    <property type="entry name" value="NAD(P)-binding Rossmann-fold domains"/>
    <property type="match status" value="1"/>
</dbReference>